<protein>
    <submittedName>
        <fullName evidence="4">ABC transporter substrate-binding protein</fullName>
    </submittedName>
</protein>
<dbReference type="Proteomes" id="UP001501138">
    <property type="component" value="Unassembled WGS sequence"/>
</dbReference>
<dbReference type="SUPFAM" id="SSF53850">
    <property type="entry name" value="Periplasmic binding protein-like II"/>
    <property type="match status" value="1"/>
</dbReference>
<evidence type="ECO:0000313" key="4">
    <source>
        <dbReference type="EMBL" id="GAA1718132.1"/>
    </source>
</evidence>
<feature type="domain" description="Solute-binding protein family 5" evidence="3">
    <location>
        <begin position="93"/>
        <end position="459"/>
    </location>
</feature>
<comment type="caution">
    <text evidence="4">The sequence shown here is derived from an EMBL/GenBank/DDBJ whole genome shotgun (WGS) entry which is preliminary data.</text>
</comment>
<dbReference type="PANTHER" id="PTHR30290">
    <property type="entry name" value="PERIPLASMIC BINDING COMPONENT OF ABC TRANSPORTER"/>
    <property type="match status" value="1"/>
</dbReference>
<organism evidence="4 5">
    <name type="scientific">Isoptericola hypogeus</name>
    <dbReference type="NCBI Taxonomy" id="300179"/>
    <lineage>
        <taxon>Bacteria</taxon>
        <taxon>Bacillati</taxon>
        <taxon>Actinomycetota</taxon>
        <taxon>Actinomycetes</taxon>
        <taxon>Micrococcales</taxon>
        <taxon>Promicromonosporaceae</taxon>
        <taxon>Isoptericola</taxon>
    </lineage>
</organism>
<dbReference type="CDD" id="cd08509">
    <property type="entry name" value="PBP2_TmCBP_oligosaccharides_like"/>
    <property type="match status" value="1"/>
</dbReference>
<evidence type="ECO:0000313" key="5">
    <source>
        <dbReference type="Proteomes" id="UP001501138"/>
    </source>
</evidence>
<dbReference type="Gene3D" id="3.90.76.10">
    <property type="entry name" value="Dipeptide-binding Protein, Domain 1"/>
    <property type="match status" value="1"/>
</dbReference>
<accession>A0ABN2J506</accession>
<evidence type="ECO:0000256" key="1">
    <source>
        <dbReference type="SAM" id="MobiDB-lite"/>
    </source>
</evidence>
<dbReference type="Gene3D" id="3.10.105.10">
    <property type="entry name" value="Dipeptide-binding Protein, Domain 3"/>
    <property type="match status" value="1"/>
</dbReference>
<dbReference type="Pfam" id="PF00496">
    <property type="entry name" value="SBP_bac_5"/>
    <property type="match status" value="1"/>
</dbReference>
<feature type="chain" id="PRO_5045828045" evidence="2">
    <location>
        <begin position="23"/>
        <end position="562"/>
    </location>
</feature>
<keyword evidence="2" id="KW-0732">Signal</keyword>
<feature type="region of interest" description="Disordered" evidence="1">
    <location>
        <begin position="26"/>
        <end position="65"/>
    </location>
</feature>
<dbReference type="RefSeq" id="WP_344246728.1">
    <property type="nucleotide sequence ID" value="NZ_BAAAPM010000003.1"/>
</dbReference>
<sequence>MRIRKLTSAAVGTAVVALLATACGGGSTGDGDPTASSGGGVGTETLTVGMPNGVQTENQNPLTSASSSAMSLGYAFVIYEPLMMRNQAKPSEEPEPWLAESIEWNEDYTEAVITPRSGVTWSDGEDFTADDVAFSIQLRIDHEALNTAALPYDKVATDGTTVTVSFTASQYVNQSKLQDLLMLPEHLWSEVEDPTTFTNTEPVGTGPYTLESWTPQAATVVARDDYWGGQPKVPEIRYSSYNDNNALTTALTTGEAQWGWTFIADYENVYIAADPEHYHQYAAAGLGIDALFLNNETKPFDDLAFRQALNMVIDRQELVDVATSGVNPPLTNVTGLPLPAGDAFLSEAYAGQDFAVDVDGAKALLTDAGYTWEGETLMDPDGEKVTFELTNPAGWNDYLTALDLIKNAASQLGAEATVQPVNQDGWFADVIPPGNFQATLHWTDGGATPWDMYSDMFDGAQYQPLDKPATWNFGRFQDEASTTAFADYAAATDEADRQAAMDVIQKTFVEQVPAIAIWSRPATAQYSTQNYVGWPSEEDPYNQPQPTGVQAAQIVMNLEPAS</sequence>
<evidence type="ECO:0000259" key="3">
    <source>
        <dbReference type="Pfam" id="PF00496"/>
    </source>
</evidence>
<dbReference type="InterPro" id="IPR000914">
    <property type="entry name" value="SBP_5_dom"/>
</dbReference>
<dbReference type="Gene3D" id="3.40.190.10">
    <property type="entry name" value="Periplasmic binding protein-like II"/>
    <property type="match status" value="1"/>
</dbReference>
<keyword evidence="5" id="KW-1185">Reference proteome</keyword>
<feature type="signal peptide" evidence="2">
    <location>
        <begin position="1"/>
        <end position="22"/>
    </location>
</feature>
<dbReference type="InterPro" id="IPR030678">
    <property type="entry name" value="Peptide/Ni-bd"/>
</dbReference>
<dbReference type="InterPro" id="IPR039424">
    <property type="entry name" value="SBP_5"/>
</dbReference>
<feature type="compositionally biased region" description="Polar residues" evidence="1">
    <location>
        <begin position="53"/>
        <end position="65"/>
    </location>
</feature>
<dbReference type="PIRSF" id="PIRSF002741">
    <property type="entry name" value="MppA"/>
    <property type="match status" value="1"/>
</dbReference>
<name>A0ABN2J506_9MICO</name>
<dbReference type="PROSITE" id="PS51257">
    <property type="entry name" value="PROKAR_LIPOPROTEIN"/>
    <property type="match status" value="1"/>
</dbReference>
<evidence type="ECO:0000256" key="2">
    <source>
        <dbReference type="SAM" id="SignalP"/>
    </source>
</evidence>
<gene>
    <name evidence="4" type="ORF">GCM10009809_12540</name>
</gene>
<reference evidence="4 5" key="1">
    <citation type="journal article" date="2019" name="Int. J. Syst. Evol. Microbiol.">
        <title>The Global Catalogue of Microorganisms (GCM) 10K type strain sequencing project: providing services to taxonomists for standard genome sequencing and annotation.</title>
        <authorList>
            <consortium name="The Broad Institute Genomics Platform"/>
            <consortium name="The Broad Institute Genome Sequencing Center for Infectious Disease"/>
            <person name="Wu L."/>
            <person name="Ma J."/>
        </authorList>
    </citation>
    <scope>NUCLEOTIDE SEQUENCE [LARGE SCALE GENOMIC DNA]</scope>
    <source>
        <strain evidence="4 5">JCM 15589</strain>
    </source>
</reference>
<proteinExistence type="predicted"/>
<dbReference type="EMBL" id="BAAAPM010000003">
    <property type="protein sequence ID" value="GAA1718132.1"/>
    <property type="molecule type" value="Genomic_DNA"/>
</dbReference>